<dbReference type="AlphaFoldDB" id="A0AAV1BAK9"/>
<proteinExistence type="predicted"/>
<gene>
    <name evidence="2" type="ORF">VFH_VI163800</name>
</gene>
<evidence type="ECO:0000313" key="3">
    <source>
        <dbReference type="Proteomes" id="UP001157006"/>
    </source>
</evidence>
<keyword evidence="3" id="KW-1185">Reference proteome</keyword>
<feature type="transmembrane region" description="Helical" evidence="1">
    <location>
        <begin position="198"/>
        <end position="219"/>
    </location>
</feature>
<evidence type="ECO:0000313" key="2">
    <source>
        <dbReference type="EMBL" id="CAI8619298.1"/>
    </source>
</evidence>
<sequence length="445" mass="50996">MKEYFWREKWNLEGDGNTAYFHRVTKIKHKLKPISLLMHNDRDMSMVDDTIPLLVDDNMNVILTKLPSLDEISSVVFILNKDGASSLDDFRRSLLTATVLTGRRRLLSMRILQLVSSNSLNLITSLNNLIIPSHILYTNDVFIFYKVVNCGKSCIYGGAMSNSRLNILGAHSGFQICLTPFLYLWVPFFKGRMKLVKSTILGMLNHNMAIYACPFLFLCDIERAVRMFFWSGETSKNKLVIMAWNNICKSIAEGRLGIRSLFNLNEVSNLNLAWDLCNSSGSWLAYEFKRNRGTTLDYWKWIWNKFNPPCWPDIWRFLGTMCIIHSKVISKVATIFTLNSIWKAQNLVIFNDTSTTFYSSTFFTMVVVSVADNSIVVGPHLSLHDFEILKRFKVTIRPSHASNILEFFWQPPPRNWIKFNYDGASKSPSGSLAYGVISRDNGGSF</sequence>
<name>A0AAV1BAK9_VICFA</name>
<evidence type="ECO:0000256" key="1">
    <source>
        <dbReference type="SAM" id="Phobius"/>
    </source>
</evidence>
<keyword evidence="1" id="KW-0812">Transmembrane</keyword>
<keyword evidence="1" id="KW-0472">Membrane</keyword>
<organism evidence="2 3">
    <name type="scientific">Vicia faba</name>
    <name type="common">Broad bean</name>
    <name type="synonym">Faba vulgaris</name>
    <dbReference type="NCBI Taxonomy" id="3906"/>
    <lineage>
        <taxon>Eukaryota</taxon>
        <taxon>Viridiplantae</taxon>
        <taxon>Streptophyta</taxon>
        <taxon>Embryophyta</taxon>
        <taxon>Tracheophyta</taxon>
        <taxon>Spermatophyta</taxon>
        <taxon>Magnoliopsida</taxon>
        <taxon>eudicotyledons</taxon>
        <taxon>Gunneridae</taxon>
        <taxon>Pentapetalae</taxon>
        <taxon>rosids</taxon>
        <taxon>fabids</taxon>
        <taxon>Fabales</taxon>
        <taxon>Fabaceae</taxon>
        <taxon>Papilionoideae</taxon>
        <taxon>50 kb inversion clade</taxon>
        <taxon>NPAAA clade</taxon>
        <taxon>Hologalegina</taxon>
        <taxon>IRL clade</taxon>
        <taxon>Fabeae</taxon>
        <taxon>Vicia</taxon>
    </lineage>
</organism>
<reference evidence="2 3" key="1">
    <citation type="submission" date="2023-01" db="EMBL/GenBank/DDBJ databases">
        <authorList>
            <person name="Kreplak J."/>
        </authorList>
    </citation>
    <scope>NUCLEOTIDE SEQUENCE [LARGE SCALE GENOMIC DNA]</scope>
</reference>
<feature type="transmembrane region" description="Helical" evidence="1">
    <location>
        <begin position="165"/>
        <end position="186"/>
    </location>
</feature>
<dbReference type="Proteomes" id="UP001157006">
    <property type="component" value="Chromosome 6"/>
</dbReference>
<accession>A0AAV1BAK9</accession>
<keyword evidence="1" id="KW-1133">Transmembrane helix</keyword>
<protein>
    <submittedName>
        <fullName evidence="2">Uncharacterized protein</fullName>
    </submittedName>
</protein>
<dbReference type="EMBL" id="OX451741">
    <property type="protein sequence ID" value="CAI8619298.1"/>
    <property type="molecule type" value="Genomic_DNA"/>
</dbReference>